<evidence type="ECO:0000256" key="8">
    <source>
        <dbReference type="ARBA" id="ARBA00022801"/>
    </source>
</evidence>
<comment type="subunit">
    <text evidence="13">Interacts with EME1.</text>
</comment>
<evidence type="ECO:0000256" key="11">
    <source>
        <dbReference type="ARBA" id="ARBA00023204"/>
    </source>
</evidence>
<dbReference type="Gene3D" id="3.40.50.10130">
    <property type="match status" value="1"/>
</dbReference>
<dbReference type="CDD" id="cd21036">
    <property type="entry name" value="WH_MUS81"/>
    <property type="match status" value="1"/>
</dbReference>
<proteinExistence type="inferred from homology"/>
<dbReference type="EC" id="3.1.22.-" evidence="13"/>
<evidence type="ECO:0000259" key="15">
    <source>
        <dbReference type="SMART" id="SM00891"/>
    </source>
</evidence>
<evidence type="ECO:0000256" key="10">
    <source>
        <dbReference type="ARBA" id="ARBA00023172"/>
    </source>
</evidence>
<dbReference type="InterPro" id="IPR027421">
    <property type="entry name" value="DNA_pol_lamdba_lyase_dom_sf"/>
</dbReference>
<feature type="region of interest" description="Disordered" evidence="14">
    <location>
        <begin position="297"/>
        <end position="318"/>
    </location>
</feature>
<keyword evidence="4 13" id="KW-0540">Nuclease</keyword>
<keyword evidence="17" id="KW-1185">Reference proteome</keyword>
<keyword evidence="9 13" id="KW-0460">Magnesium</keyword>
<evidence type="ECO:0000313" key="17">
    <source>
        <dbReference type="Proteomes" id="UP001152798"/>
    </source>
</evidence>
<feature type="compositionally biased region" description="Basic and acidic residues" evidence="14">
    <location>
        <begin position="105"/>
        <end position="118"/>
    </location>
</feature>
<gene>
    <name evidence="16" type="ORF">NEZAVI_LOCUS10953</name>
</gene>
<dbReference type="GO" id="GO:0006308">
    <property type="term" value="P:DNA catabolic process"/>
    <property type="evidence" value="ECO:0007669"/>
    <property type="project" value="UniProtKB-UniRule"/>
</dbReference>
<evidence type="ECO:0000256" key="6">
    <source>
        <dbReference type="ARBA" id="ARBA00022759"/>
    </source>
</evidence>
<dbReference type="GO" id="GO:0000712">
    <property type="term" value="P:resolution of meiotic recombination intermediates"/>
    <property type="evidence" value="ECO:0007669"/>
    <property type="project" value="TreeGrafter"/>
</dbReference>
<organism evidence="16 17">
    <name type="scientific">Nezara viridula</name>
    <name type="common">Southern green stink bug</name>
    <name type="synonym">Cimex viridulus</name>
    <dbReference type="NCBI Taxonomy" id="85310"/>
    <lineage>
        <taxon>Eukaryota</taxon>
        <taxon>Metazoa</taxon>
        <taxon>Ecdysozoa</taxon>
        <taxon>Arthropoda</taxon>
        <taxon>Hexapoda</taxon>
        <taxon>Insecta</taxon>
        <taxon>Pterygota</taxon>
        <taxon>Neoptera</taxon>
        <taxon>Paraneoptera</taxon>
        <taxon>Hemiptera</taxon>
        <taxon>Heteroptera</taxon>
        <taxon>Panheteroptera</taxon>
        <taxon>Pentatomomorpha</taxon>
        <taxon>Pentatomoidea</taxon>
        <taxon>Pentatomidae</taxon>
        <taxon>Pentatominae</taxon>
        <taxon>Nezara</taxon>
    </lineage>
</organism>
<keyword evidence="12 13" id="KW-0539">Nucleus</keyword>
<dbReference type="InterPro" id="IPR042530">
    <property type="entry name" value="EME1/EME2_C"/>
</dbReference>
<dbReference type="AlphaFoldDB" id="A0A9P0HHU1"/>
<keyword evidence="8 13" id="KW-0378">Hydrolase</keyword>
<dbReference type="InterPro" id="IPR047416">
    <property type="entry name" value="XPF_nuclease_Mus81"/>
</dbReference>
<dbReference type="OrthoDB" id="5963188at2759"/>
<dbReference type="GO" id="GO:0005634">
    <property type="term" value="C:nucleus"/>
    <property type="evidence" value="ECO:0007669"/>
    <property type="project" value="UniProtKB-SubCell"/>
</dbReference>
<dbReference type="GO" id="GO:0048476">
    <property type="term" value="C:Holliday junction resolvase complex"/>
    <property type="evidence" value="ECO:0007669"/>
    <property type="project" value="UniProtKB-UniRule"/>
</dbReference>
<evidence type="ECO:0000256" key="14">
    <source>
        <dbReference type="SAM" id="MobiDB-lite"/>
    </source>
</evidence>
<comment type="subcellular location">
    <subcellularLocation>
        <location evidence="2 13">Nucleus</location>
    </subcellularLocation>
</comment>
<keyword evidence="7 13" id="KW-0227">DNA damage</keyword>
<evidence type="ECO:0000256" key="5">
    <source>
        <dbReference type="ARBA" id="ARBA00022723"/>
    </source>
</evidence>
<keyword evidence="6 13" id="KW-0255">Endonuclease</keyword>
<dbReference type="Gene3D" id="1.10.10.10">
    <property type="entry name" value="Winged helix-like DNA-binding domain superfamily/Winged helix DNA-binding domain"/>
    <property type="match status" value="1"/>
</dbReference>
<comment type="similarity">
    <text evidence="3 13">Belongs to the XPF family.</text>
</comment>
<protein>
    <recommendedName>
        <fullName evidence="13">Crossover junction endonuclease MUS81</fullName>
        <ecNumber evidence="13">3.1.22.-</ecNumber>
    </recommendedName>
</protein>
<dbReference type="Pfam" id="PF21136">
    <property type="entry name" value="WHD_MUS81"/>
    <property type="match status" value="1"/>
</dbReference>
<evidence type="ECO:0000256" key="2">
    <source>
        <dbReference type="ARBA" id="ARBA00004123"/>
    </source>
</evidence>
<evidence type="ECO:0000256" key="3">
    <source>
        <dbReference type="ARBA" id="ARBA00010015"/>
    </source>
</evidence>
<dbReference type="InterPro" id="IPR033309">
    <property type="entry name" value="Mus81"/>
</dbReference>
<dbReference type="Pfam" id="PF02732">
    <property type="entry name" value="ERCC4"/>
    <property type="match status" value="1"/>
</dbReference>
<dbReference type="Gene3D" id="1.10.150.670">
    <property type="entry name" value="Crossover junction endonuclease EME1, DNA-binding domain"/>
    <property type="match status" value="1"/>
</dbReference>
<keyword evidence="5 13" id="KW-0479">Metal-binding</keyword>
<dbReference type="GO" id="GO:0046872">
    <property type="term" value="F:metal ion binding"/>
    <property type="evidence" value="ECO:0007669"/>
    <property type="project" value="UniProtKB-UniRule"/>
</dbReference>
<dbReference type="GO" id="GO:0000727">
    <property type="term" value="P:double-strand break repair via break-induced replication"/>
    <property type="evidence" value="ECO:0007669"/>
    <property type="project" value="UniProtKB-UniRule"/>
</dbReference>
<dbReference type="Proteomes" id="UP001152798">
    <property type="component" value="Chromosome 5"/>
</dbReference>
<dbReference type="EMBL" id="OV725081">
    <property type="protein sequence ID" value="CAH1402037.1"/>
    <property type="molecule type" value="Genomic_DNA"/>
</dbReference>
<evidence type="ECO:0000256" key="13">
    <source>
        <dbReference type="RuleBase" id="RU369042"/>
    </source>
</evidence>
<comment type="function">
    <text evidence="13">Interacts with EME1 to form a DNA structure-specific endonuclease with substrate preference for branched DNA structures with a 5'-end at the branch nick. Typical substrates include 3'-flap structures, D-loops, replication forks and nicked Holliday junctions. May be required in mitosis for the processing of stalled or collapsed replication fork intermediates. May be required in meiosis for the repair of meiosis-specific double strand breaks subsequent to single-end invasion (SEI).</text>
</comment>
<feature type="region of interest" description="Disordered" evidence="14">
    <location>
        <begin position="89"/>
        <end position="136"/>
    </location>
</feature>
<dbReference type="GO" id="GO:0003677">
    <property type="term" value="F:DNA binding"/>
    <property type="evidence" value="ECO:0007669"/>
    <property type="project" value="UniProtKB-UniRule"/>
</dbReference>
<evidence type="ECO:0000256" key="1">
    <source>
        <dbReference type="ARBA" id="ARBA00001946"/>
    </source>
</evidence>
<dbReference type="SMART" id="SM00891">
    <property type="entry name" value="ERCC4"/>
    <property type="match status" value="1"/>
</dbReference>
<keyword evidence="10 13" id="KW-0233">DNA recombination</keyword>
<reference evidence="16" key="1">
    <citation type="submission" date="2022-01" db="EMBL/GenBank/DDBJ databases">
        <authorList>
            <person name="King R."/>
        </authorList>
    </citation>
    <scope>NUCLEOTIDE SEQUENCE</scope>
</reference>
<dbReference type="GO" id="GO:0008821">
    <property type="term" value="F:crossover junction DNA endonuclease activity"/>
    <property type="evidence" value="ECO:0007669"/>
    <property type="project" value="UniProtKB-UniRule"/>
</dbReference>
<dbReference type="FunFam" id="1.10.10.10:FF:000307">
    <property type="entry name" value="Crossover junction endonuclease MUS81"/>
    <property type="match status" value="1"/>
</dbReference>
<keyword evidence="11 13" id="KW-0234">DNA repair</keyword>
<feature type="compositionally biased region" description="Basic and acidic residues" evidence="14">
    <location>
        <begin position="126"/>
        <end position="136"/>
    </location>
</feature>
<evidence type="ECO:0000256" key="4">
    <source>
        <dbReference type="ARBA" id="ARBA00022722"/>
    </source>
</evidence>
<comment type="cofactor">
    <cofactor evidence="1 13">
        <name>Mg(2+)</name>
        <dbReference type="ChEBI" id="CHEBI:18420"/>
    </cofactor>
</comment>
<dbReference type="InterPro" id="IPR036388">
    <property type="entry name" value="WH-like_DNA-bd_sf"/>
</dbReference>
<name>A0A9P0HHU1_NEZVI</name>
<dbReference type="InterPro" id="IPR011335">
    <property type="entry name" value="Restrct_endonuc-II-like"/>
</dbReference>
<dbReference type="FunFam" id="3.40.50.10130:FF:000003">
    <property type="entry name" value="Crossover junction endonuclease MUS81"/>
    <property type="match status" value="1"/>
</dbReference>
<evidence type="ECO:0000256" key="12">
    <source>
        <dbReference type="ARBA" id="ARBA00023242"/>
    </source>
</evidence>
<dbReference type="PANTHER" id="PTHR13451">
    <property type="entry name" value="CLASS II CROSSOVER JUNCTION ENDONUCLEASE MUS81"/>
    <property type="match status" value="1"/>
</dbReference>
<accession>A0A9P0HHU1</accession>
<dbReference type="GO" id="GO:0031573">
    <property type="term" value="P:mitotic intra-S DNA damage checkpoint signaling"/>
    <property type="evidence" value="ECO:0007669"/>
    <property type="project" value="TreeGrafter"/>
</dbReference>
<dbReference type="SUPFAM" id="SSF47802">
    <property type="entry name" value="DNA polymerase beta, N-terminal domain-like"/>
    <property type="match status" value="1"/>
</dbReference>
<dbReference type="GO" id="GO:0048257">
    <property type="term" value="F:3'-flap endonuclease activity"/>
    <property type="evidence" value="ECO:0007669"/>
    <property type="project" value="TreeGrafter"/>
</dbReference>
<evidence type="ECO:0000256" key="9">
    <source>
        <dbReference type="ARBA" id="ARBA00022842"/>
    </source>
</evidence>
<dbReference type="PANTHER" id="PTHR13451:SF0">
    <property type="entry name" value="CROSSOVER JUNCTION ENDONUCLEASE MUS81"/>
    <property type="match status" value="1"/>
</dbReference>
<dbReference type="InterPro" id="IPR047417">
    <property type="entry name" value="WHD_MUS81"/>
</dbReference>
<dbReference type="Gene3D" id="1.10.150.110">
    <property type="entry name" value="DNA polymerase beta, N-terminal domain-like"/>
    <property type="match status" value="1"/>
</dbReference>
<dbReference type="CDD" id="cd20074">
    <property type="entry name" value="XPF_nuclease_Mus81"/>
    <property type="match status" value="1"/>
</dbReference>
<feature type="domain" description="ERCC4" evidence="15">
    <location>
        <begin position="365"/>
        <end position="463"/>
    </location>
</feature>
<dbReference type="InterPro" id="IPR006166">
    <property type="entry name" value="ERCC4_domain"/>
</dbReference>
<dbReference type="InterPro" id="IPR010996">
    <property type="entry name" value="HHH_MUS81"/>
</dbReference>
<sequence>MEQNQSTERIKVKLKSPNPLFEKWLLKWHEEEVDAGKIETTYSKALESLRKFPLVLNSGFECIILEHFDKQLCLKLTHQLNEYEASNGKKFSEGTDVQDMSNGLRESESSCDVRKEDTNDLTSPERSLKNKENGKEQKKKIKKRIYIPMKRSAAYGILLSLLLKENEPNYIGFSTKAEVIAAAQRHTDVSMKKAVSGGFYTGWSSMSQLVSKGLVEKFSNPAKYKLTEEGRMLAIRLKNDCSIFTDEQPKDPILSLESASELIAPHKPRGRKNKIINFESTSSQSYDVIASLQTENKSASSSQNHEFSEGASNSQKLSDNLSQNNKVIEGCDFEENQDLPGTLSSQSQEFETQEMIFLPDNFDIILLVDNQETEGKEKKDESEILVLLESLNIKFEVRGLKVGDYLWVARDCIGREMVLPYIIERKRFDDLSRSIKDGRFHEQKFRLKLCGLQNKIYLVESHGFEHTQATEYLYQAITNTMVCDKFTVRFSKNLKDTARYLATVTKILKNLFQSKTLFSCKKDSVSETIDLKDDVVSLLSYQEFSRDMEKTKELTAREDFALQLVQLKGMSSDKAWAITEVYPTPKTLIEGFLYSDAENVISELRSGLMKNKIGPQIASVLRTFYTSKEFTG</sequence>
<evidence type="ECO:0000313" key="16">
    <source>
        <dbReference type="EMBL" id="CAH1402037.1"/>
    </source>
</evidence>
<dbReference type="SUPFAM" id="SSF52980">
    <property type="entry name" value="Restriction endonuclease-like"/>
    <property type="match status" value="1"/>
</dbReference>
<evidence type="ECO:0000256" key="7">
    <source>
        <dbReference type="ARBA" id="ARBA00022763"/>
    </source>
</evidence>
<dbReference type="Pfam" id="PF14716">
    <property type="entry name" value="HHH_8"/>
    <property type="match status" value="1"/>
</dbReference>